<dbReference type="EMBL" id="JAFBEB010000003">
    <property type="protein sequence ID" value="MBM7589656.1"/>
    <property type="molecule type" value="Genomic_DNA"/>
</dbReference>
<sequence length="312" mass="36850">MLQLEFFTGVSDCKNSALLTIVKAHQFNTNYLLSGNLRFQYLRYSEKLDDFQFDMIPRLEEQLAELYQITLQEINSFEEIEQCIVDGKYPLVQTDIYYLPHREEYLAEIHAAHFVIGQSYNQDLDTFKIFDSVPPFDGEIDRALFEQAALSFGACAYLLDRSRQITPDRATITAFLRRQAERLYHDFYLSSDVSMGYQGMLRLQQDMQQWIEVSVEERRQLFFKFLINSLAVERYHHGFTQYIQAELKNEQLVEKCESAATGWKRIHNIIRKQKHTEKNLVPNLIRLFEEVVDAEKQLIDDVYEFFLRGGIE</sequence>
<name>A0A938Y084_9BACL</name>
<keyword evidence="3" id="KW-1185">Reference proteome</keyword>
<evidence type="ECO:0000313" key="2">
    <source>
        <dbReference type="EMBL" id="MBM7589656.1"/>
    </source>
</evidence>
<accession>A0A938Y084</accession>
<organism evidence="2 3">
    <name type="scientific">Brevibacillus fulvus</name>
    <dbReference type="NCBI Taxonomy" id="1125967"/>
    <lineage>
        <taxon>Bacteria</taxon>
        <taxon>Bacillati</taxon>
        <taxon>Bacillota</taxon>
        <taxon>Bacilli</taxon>
        <taxon>Bacillales</taxon>
        <taxon>Paenibacillaceae</taxon>
        <taxon>Brevibacillus</taxon>
    </lineage>
</organism>
<reference evidence="2" key="1">
    <citation type="submission" date="2021-01" db="EMBL/GenBank/DDBJ databases">
        <title>Genomic Encyclopedia of Type Strains, Phase IV (KMG-IV): sequencing the most valuable type-strain genomes for metagenomic binning, comparative biology and taxonomic classification.</title>
        <authorList>
            <person name="Goeker M."/>
        </authorList>
    </citation>
    <scope>NUCLEOTIDE SEQUENCE</scope>
    <source>
        <strain evidence="2">DSM 25523</strain>
    </source>
</reference>
<comment type="caution">
    <text evidence="2">The sequence shown here is derived from an EMBL/GenBank/DDBJ whole genome shotgun (WGS) entry which is preliminary data.</text>
</comment>
<gene>
    <name evidence="2" type="ORF">JOD01_001256</name>
</gene>
<dbReference type="InterPro" id="IPR026935">
    <property type="entry name" value="BtrH_N"/>
</dbReference>
<dbReference type="AlphaFoldDB" id="A0A938Y084"/>
<evidence type="ECO:0000313" key="3">
    <source>
        <dbReference type="Proteomes" id="UP000717624"/>
    </source>
</evidence>
<dbReference type="Proteomes" id="UP000717624">
    <property type="component" value="Unassembled WGS sequence"/>
</dbReference>
<dbReference type="Pfam" id="PF14399">
    <property type="entry name" value="BtrH_N"/>
    <property type="match status" value="1"/>
</dbReference>
<dbReference type="RefSeq" id="WP_204517379.1">
    <property type="nucleotide sequence ID" value="NZ_BAABIN010000038.1"/>
</dbReference>
<feature type="domain" description="Butirosin biosynthesis protein H N-terminal" evidence="1">
    <location>
        <begin position="13"/>
        <end position="131"/>
    </location>
</feature>
<protein>
    <recommendedName>
        <fullName evidence="1">Butirosin biosynthesis protein H N-terminal domain-containing protein</fullName>
    </recommendedName>
</protein>
<proteinExistence type="predicted"/>
<evidence type="ECO:0000259" key="1">
    <source>
        <dbReference type="Pfam" id="PF14399"/>
    </source>
</evidence>